<accession>A0A8C7BTE7</accession>
<reference evidence="7" key="2">
    <citation type="submission" date="2025-09" db="UniProtKB">
        <authorList>
            <consortium name="Ensembl"/>
        </authorList>
    </citation>
    <scope>IDENTIFICATION</scope>
</reference>
<dbReference type="Pfam" id="PF00031">
    <property type="entry name" value="Cystatin"/>
    <property type="match status" value="1"/>
</dbReference>
<name>A0A8C7BTE7_NEOVI</name>
<dbReference type="GO" id="GO:0005737">
    <property type="term" value="C:cytoplasm"/>
    <property type="evidence" value="ECO:0007669"/>
    <property type="project" value="TreeGrafter"/>
</dbReference>
<dbReference type="Ensembl" id="ENSNVIT00000031392.1">
    <property type="protein sequence ID" value="ENSNVIP00000027065.1"/>
    <property type="gene ID" value="ENSNVIG00000020942.1"/>
</dbReference>
<dbReference type="InterPro" id="IPR046350">
    <property type="entry name" value="Cystatin_sf"/>
</dbReference>
<evidence type="ECO:0000313" key="8">
    <source>
        <dbReference type="Proteomes" id="UP000694425"/>
    </source>
</evidence>
<dbReference type="SMART" id="SM00043">
    <property type="entry name" value="CY"/>
    <property type="match status" value="1"/>
</dbReference>
<evidence type="ECO:0000256" key="1">
    <source>
        <dbReference type="ARBA" id="ARBA00009403"/>
    </source>
</evidence>
<dbReference type="InterPro" id="IPR000010">
    <property type="entry name" value="Cystatin_dom"/>
</dbReference>
<evidence type="ECO:0000256" key="2">
    <source>
        <dbReference type="ARBA" id="ARBA00022690"/>
    </source>
</evidence>
<evidence type="ECO:0000256" key="3">
    <source>
        <dbReference type="ARBA" id="ARBA00022704"/>
    </source>
</evidence>
<dbReference type="Gene3D" id="3.10.450.10">
    <property type="match status" value="1"/>
</dbReference>
<feature type="domain" description="Cystatin" evidence="6">
    <location>
        <begin position="46"/>
        <end position="144"/>
    </location>
</feature>
<dbReference type="GO" id="GO:0004869">
    <property type="term" value="F:cysteine-type endopeptidase inhibitor activity"/>
    <property type="evidence" value="ECO:0007669"/>
    <property type="project" value="UniProtKB-KW"/>
</dbReference>
<keyword evidence="4" id="KW-1015">Disulfide bond</keyword>
<keyword evidence="3" id="KW-0789">Thiol protease inhibitor</keyword>
<keyword evidence="8" id="KW-1185">Reference proteome</keyword>
<sequence>MQGGPLQDQSPLSFTHLRAHHGWAPEHPAGYPGPDSGPGMSRSLFPMVEAPWDADHINEKDVQQTLNFTLAKFNKVSKGVYRSCALQVELTRKQAVAGMNNFLDVKTGQTRCTKSQPNMDSRPFHDEPHPMKKMLWGRPALCCFQVYTVPRRAGPPW</sequence>
<dbReference type="AlphaFoldDB" id="A0A8C7BTE7"/>
<dbReference type="SUPFAM" id="SSF54403">
    <property type="entry name" value="Cystatin/monellin"/>
    <property type="match status" value="1"/>
</dbReference>
<evidence type="ECO:0000259" key="6">
    <source>
        <dbReference type="SMART" id="SM00043"/>
    </source>
</evidence>
<dbReference type="FunFam" id="3.10.450.10:FF:000004">
    <property type="entry name" value="Cystatin C"/>
    <property type="match status" value="1"/>
</dbReference>
<comment type="similarity">
    <text evidence="1">Belongs to the cystatin family.</text>
</comment>
<dbReference type="Proteomes" id="UP000694425">
    <property type="component" value="Unplaced"/>
</dbReference>
<dbReference type="GO" id="GO:0005615">
    <property type="term" value="C:extracellular space"/>
    <property type="evidence" value="ECO:0007669"/>
    <property type="project" value="TreeGrafter"/>
</dbReference>
<evidence type="ECO:0000313" key="7">
    <source>
        <dbReference type="Ensembl" id="ENSNVIP00000027065.1"/>
    </source>
</evidence>
<dbReference type="PANTHER" id="PTHR46186:SF2">
    <property type="entry name" value="CYSTATIN"/>
    <property type="match status" value="1"/>
</dbReference>
<reference evidence="7" key="1">
    <citation type="submission" date="2025-08" db="UniProtKB">
        <authorList>
            <consortium name="Ensembl"/>
        </authorList>
    </citation>
    <scope>IDENTIFICATION</scope>
</reference>
<evidence type="ECO:0000256" key="5">
    <source>
        <dbReference type="SAM" id="MobiDB-lite"/>
    </source>
</evidence>
<protein>
    <recommendedName>
        <fullName evidence="6">Cystatin domain-containing protein</fullName>
    </recommendedName>
</protein>
<evidence type="ECO:0000256" key="4">
    <source>
        <dbReference type="ARBA" id="ARBA00023157"/>
    </source>
</evidence>
<dbReference type="GO" id="GO:0031982">
    <property type="term" value="C:vesicle"/>
    <property type="evidence" value="ECO:0007669"/>
    <property type="project" value="TreeGrafter"/>
</dbReference>
<feature type="region of interest" description="Disordered" evidence="5">
    <location>
        <begin position="23"/>
        <end position="44"/>
    </location>
</feature>
<keyword evidence="2" id="KW-0646">Protease inhibitor</keyword>
<dbReference type="CDD" id="cd00042">
    <property type="entry name" value="CY"/>
    <property type="match status" value="1"/>
</dbReference>
<organism evidence="7 8">
    <name type="scientific">Neovison vison</name>
    <name type="common">American mink</name>
    <name type="synonym">Mustela vison</name>
    <dbReference type="NCBI Taxonomy" id="452646"/>
    <lineage>
        <taxon>Eukaryota</taxon>
        <taxon>Metazoa</taxon>
        <taxon>Chordata</taxon>
        <taxon>Craniata</taxon>
        <taxon>Vertebrata</taxon>
        <taxon>Euteleostomi</taxon>
        <taxon>Mammalia</taxon>
        <taxon>Eutheria</taxon>
        <taxon>Laurasiatheria</taxon>
        <taxon>Carnivora</taxon>
        <taxon>Caniformia</taxon>
        <taxon>Musteloidea</taxon>
        <taxon>Mustelidae</taxon>
        <taxon>Mustelinae</taxon>
        <taxon>Neogale</taxon>
    </lineage>
</organism>
<dbReference type="PANTHER" id="PTHR46186">
    <property type="entry name" value="CYSTATIN"/>
    <property type="match status" value="1"/>
</dbReference>
<proteinExistence type="inferred from homology"/>